<feature type="compositionally biased region" description="Polar residues" evidence="1">
    <location>
        <begin position="99"/>
        <end position="117"/>
    </location>
</feature>
<accession>A0A6H5HLH0</accession>
<feature type="region of interest" description="Disordered" evidence="1">
    <location>
        <begin position="76"/>
        <end position="142"/>
    </location>
</feature>
<feature type="region of interest" description="Disordered" evidence="1">
    <location>
        <begin position="315"/>
        <end position="339"/>
    </location>
</feature>
<organism evidence="2 3">
    <name type="scientific">Nesidiocoris tenuis</name>
    <dbReference type="NCBI Taxonomy" id="355587"/>
    <lineage>
        <taxon>Eukaryota</taxon>
        <taxon>Metazoa</taxon>
        <taxon>Ecdysozoa</taxon>
        <taxon>Arthropoda</taxon>
        <taxon>Hexapoda</taxon>
        <taxon>Insecta</taxon>
        <taxon>Pterygota</taxon>
        <taxon>Neoptera</taxon>
        <taxon>Paraneoptera</taxon>
        <taxon>Hemiptera</taxon>
        <taxon>Heteroptera</taxon>
        <taxon>Panheteroptera</taxon>
        <taxon>Cimicomorpha</taxon>
        <taxon>Miridae</taxon>
        <taxon>Dicyphina</taxon>
        <taxon>Nesidiocoris</taxon>
    </lineage>
</organism>
<feature type="region of interest" description="Disordered" evidence="1">
    <location>
        <begin position="159"/>
        <end position="183"/>
    </location>
</feature>
<feature type="compositionally biased region" description="Pro residues" evidence="1">
    <location>
        <begin position="78"/>
        <end position="88"/>
    </location>
</feature>
<sequence>MLSSRKSPSGSRLTTFLRVPPDHSIIITVSKISRRDGRKNVQETELITRVNTDGGLAVSTSRIFCSRIAVVQTKGPLQHPPLPFPAHDPPPRKGCRNLQGIQLAQKIQNRFSRTPSNRQKREKEKKSRSQSTQKKKLVSTSLTIKAAKHKDLEFLKKSTGTDLSKEPKKKAKKKTKKSLTRKVRTKVKSVMKCSLVPQQSKRPSCAPLSSLHPHVGGAPNPGQDGPVLRIGVFQLRRTDLSELSKEDKEPAKKVVEDEDFALNALLDEIEEERKNVEKPKLKMKKVLVDIPFLDAVDAEDTNPEVQPNLVEKKSKNVLPGKNDSVIHTGDTDSSDDEDNKYFEERTYNSCGTDIKKMLKKKSPTGVSYEASTSSKVSATTSNSYVFGLSASPPRKTSSETTTSSKTTADAYKDPVFESVGFSPDNRSCPGRALPPSRRGIGLRLIHMNPGWRKRFYSNLVISRPIDYDALSNRDPKCESRSPADNRRKMSPCPLSTIRSHFFQIRYPQIFQLPTLSFRNPISTIVREECYP</sequence>
<evidence type="ECO:0000313" key="2">
    <source>
        <dbReference type="EMBL" id="CAB0019132.1"/>
    </source>
</evidence>
<gene>
    <name evidence="2" type="ORF">NTEN_LOCUS22844</name>
</gene>
<proteinExistence type="predicted"/>
<dbReference type="EMBL" id="CADCXU010033813">
    <property type="protein sequence ID" value="CAB0019132.1"/>
    <property type="molecule type" value="Genomic_DNA"/>
</dbReference>
<keyword evidence="3" id="KW-1185">Reference proteome</keyword>
<evidence type="ECO:0000313" key="3">
    <source>
        <dbReference type="Proteomes" id="UP000479000"/>
    </source>
</evidence>
<feature type="region of interest" description="Disordered" evidence="1">
    <location>
        <begin position="388"/>
        <end position="409"/>
    </location>
</feature>
<reference evidence="2 3" key="1">
    <citation type="submission" date="2020-02" db="EMBL/GenBank/DDBJ databases">
        <authorList>
            <person name="Ferguson B K."/>
        </authorList>
    </citation>
    <scope>NUCLEOTIDE SEQUENCE [LARGE SCALE GENOMIC DNA]</scope>
</reference>
<dbReference type="Proteomes" id="UP000479000">
    <property type="component" value="Unassembled WGS sequence"/>
</dbReference>
<name>A0A6H5HLH0_9HEMI</name>
<protein>
    <submittedName>
        <fullName evidence="2">Uncharacterized protein</fullName>
    </submittedName>
</protein>
<dbReference type="AlphaFoldDB" id="A0A6H5HLH0"/>
<feature type="compositionally biased region" description="Low complexity" evidence="1">
    <location>
        <begin position="398"/>
        <end position="407"/>
    </location>
</feature>
<feature type="compositionally biased region" description="Basic residues" evidence="1">
    <location>
        <begin position="167"/>
        <end position="183"/>
    </location>
</feature>
<evidence type="ECO:0000256" key="1">
    <source>
        <dbReference type="SAM" id="MobiDB-lite"/>
    </source>
</evidence>
<dbReference type="OrthoDB" id="10030336at2759"/>